<dbReference type="AlphaFoldDB" id="A0A2P4YB42"/>
<dbReference type="Proteomes" id="UP000237271">
    <property type="component" value="Unassembled WGS sequence"/>
</dbReference>
<dbReference type="EMBL" id="NCKW01004126">
    <property type="protein sequence ID" value="POM75034.1"/>
    <property type="molecule type" value="Genomic_DNA"/>
</dbReference>
<proteinExistence type="predicted"/>
<name>A0A2P4YB42_9STRA</name>
<protein>
    <submittedName>
        <fullName evidence="1">Uncharacterized protein</fullName>
    </submittedName>
</protein>
<sequence>MATLTFANSNSQSLVWKLLLLHLKEIPNTIEIWREQRNYIDLFCRIMTEWSLQLMRSSYQHNSTSQVTSSMSSLSMDKRIQYSSPRAPLATPYVVYESGYD</sequence>
<comment type="caution">
    <text evidence="1">The sequence shown here is derived from an EMBL/GenBank/DDBJ whole genome shotgun (WGS) entry which is preliminary data.</text>
</comment>
<accession>A0A2P4YB42</accession>
<evidence type="ECO:0000313" key="1">
    <source>
        <dbReference type="EMBL" id="POM75034.1"/>
    </source>
</evidence>
<evidence type="ECO:0000313" key="2">
    <source>
        <dbReference type="Proteomes" id="UP000237271"/>
    </source>
</evidence>
<organism evidence="1 2">
    <name type="scientific">Phytophthora palmivora</name>
    <dbReference type="NCBI Taxonomy" id="4796"/>
    <lineage>
        <taxon>Eukaryota</taxon>
        <taxon>Sar</taxon>
        <taxon>Stramenopiles</taxon>
        <taxon>Oomycota</taxon>
        <taxon>Peronosporomycetes</taxon>
        <taxon>Peronosporales</taxon>
        <taxon>Peronosporaceae</taxon>
        <taxon>Phytophthora</taxon>
    </lineage>
</organism>
<keyword evidence="2" id="KW-1185">Reference proteome</keyword>
<reference evidence="1 2" key="1">
    <citation type="journal article" date="2017" name="Genome Biol. Evol.">
        <title>Phytophthora megakarya and P. palmivora, closely related causal agents of cacao black pod rot, underwent increases in genome sizes and gene numbers by different mechanisms.</title>
        <authorList>
            <person name="Ali S.S."/>
            <person name="Shao J."/>
            <person name="Lary D.J."/>
            <person name="Kronmiller B."/>
            <person name="Shen D."/>
            <person name="Strem M.D."/>
            <person name="Amoako-Attah I."/>
            <person name="Akrofi A.Y."/>
            <person name="Begoude B.A."/>
            <person name="Ten Hoopen G.M."/>
            <person name="Coulibaly K."/>
            <person name="Kebe B.I."/>
            <person name="Melnick R.L."/>
            <person name="Guiltinan M.J."/>
            <person name="Tyler B.M."/>
            <person name="Meinhardt L.W."/>
            <person name="Bailey B.A."/>
        </authorList>
    </citation>
    <scope>NUCLEOTIDE SEQUENCE [LARGE SCALE GENOMIC DNA]</scope>
    <source>
        <strain evidence="2">sbr112.9</strain>
    </source>
</reference>
<gene>
    <name evidence="1" type="ORF">PHPALM_7910</name>
</gene>